<gene>
    <name evidence="2" type="ORF">BDA96_06G250500</name>
</gene>
<accession>A0A921QTP4</accession>
<reference evidence="2" key="2">
    <citation type="submission" date="2020-10" db="EMBL/GenBank/DDBJ databases">
        <authorList>
            <person name="Cooper E.A."/>
            <person name="Brenton Z.W."/>
            <person name="Flinn B.S."/>
            <person name="Jenkins J."/>
            <person name="Shu S."/>
            <person name="Flowers D."/>
            <person name="Luo F."/>
            <person name="Wang Y."/>
            <person name="Xia P."/>
            <person name="Barry K."/>
            <person name="Daum C."/>
            <person name="Lipzen A."/>
            <person name="Yoshinaga Y."/>
            <person name="Schmutz J."/>
            <person name="Saski C."/>
            <person name="Vermerris W."/>
            <person name="Kresovich S."/>
        </authorList>
    </citation>
    <scope>NUCLEOTIDE SEQUENCE</scope>
</reference>
<protein>
    <submittedName>
        <fullName evidence="2">Uncharacterized protein</fullName>
    </submittedName>
</protein>
<evidence type="ECO:0000313" key="3">
    <source>
        <dbReference type="Proteomes" id="UP000807115"/>
    </source>
</evidence>
<sequence length="51" mass="5422">MPPPQPQHASHLPSLYLAAILAHCPATTAGHAYASSCDAYHWQWCPPPAGT</sequence>
<proteinExistence type="predicted"/>
<evidence type="ECO:0000313" key="2">
    <source>
        <dbReference type="EMBL" id="KAG0527641.1"/>
    </source>
</evidence>
<comment type="caution">
    <text evidence="2">The sequence shown here is derived from an EMBL/GenBank/DDBJ whole genome shotgun (WGS) entry which is preliminary data.</text>
</comment>
<reference evidence="2" key="1">
    <citation type="journal article" date="2019" name="BMC Genomics">
        <title>A new reference genome for Sorghum bicolor reveals high levels of sequence similarity between sweet and grain genotypes: implications for the genetics of sugar metabolism.</title>
        <authorList>
            <person name="Cooper E.A."/>
            <person name="Brenton Z.W."/>
            <person name="Flinn B.S."/>
            <person name="Jenkins J."/>
            <person name="Shu S."/>
            <person name="Flowers D."/>
            <person name="Luo F."/>
            <person name="Wang Y."/>
            <person name="Xia P."/>
            <person name="Barry K."/>
            <person name="Daum C."/>
            <person name="Lipzen A."/>
            <person name="Yoshinaga Y."/>
            <person name="Schmutz J."/>
            <person name="Saski C."/>
            <person name="Vermerris W."/>
            <person name="Kresovich S."/>
        </authorList>
    </citation>
    <scope>NUCLEOTIDE SEQUENCE</scope>
</reference>
<dbReference type="AlphaFoldDB" id="A0A921QTP4"/>
<evidence type="ECO:0000256" key="1">
    <source>
        <dbReference type="SAM" id="SignalP"/>
    </source>
</evidence>
<organism evidence="2 3">
    <name type="scientific">Sorghum bicolor</name>
    <name type="common">Sorghum</name>
    <name type="synonym">Sorghum vulgare</name>
    <dbReference type="NCBI Taxonomy" id="4558"/>
    <lineage>
        <taxon>Eukaryota</taxon>
        <taxon>Viridiplantae</taxon>
        <taxon>Streptophyta</taxon>
        <taxon>Embryophyta</taxon>
        <taxon>Tracheophyta</taxon>
        <taxon>Spermatophyta</taxon>
        <taxon>Magnoliopsida</taxon>
        <taxon>Liliopsida</taxon>
        <taxon>Poales</taxon>
        <taxon>Poaceae</taxon>
        <taxon>PACMAD clade</taxon>
        <taxon>Panicoideae</taxon>
        <taxon>Andropogonodae</taxon>
        <taxon>Andropogoneae</taxon>
        <taxon>Sorghinae</taxon>
        <taxon>Sorghum</taxon>
    </lineage>
</organism>
<feature type="signal peptide" evidence="1">
    <location>
        <begin position="1"/>
        <end position="29"/>
    </location>
</feature>
<feature type="chain" id="PRO_5037449012" evidence="1">
    <location>
        <begin position="30"/>
        <end position="51"/>
    </location>
</feature>
<keyword evidence="1" id="KW-0732">Signal</keyword>
<name>A0A921QTP4_SORBI</name>
<dbReference type="EMBL" id="CM027685">
    <property type="protein sequence ID" value="KAG0527641.1"/>
    <property type="molecule type" value="Genomic_DNA"/>
</dbReference>
<dbReference type="Proteomes" id="UP000807115">
    <property type="component" value="Chromosome 6"/>
</dbReference>